<feature type="region of interest" description="Disordered" evidence="1">
    <location>
        <begin position="299"/>
        <end position="324"/>
    </location>
</feature>
<evidence type="ECO:0000256" key="1">
    <source>
        <dbReference type="SAM" id="MobiDB-lite"/>
    </source>
</evidence>
<accession>V5B9W1</accession>
<name>V5B9W1_TRYCR</name>
<comment type="caution">
    <text evidence="2">The sequence shown here is derived from an EMBL/GenBank/DDBJ whole genome shotgun (WGS) entry which is preliminary data.</text>
</comment>
<protein>
    <submittedName>
        <fullName evidence="2">Uncharacterized protein</fullName>
    </submittedName>
</protein>
<organism evidence="2 3">
    <name type="scientific">Trypanosoma cruzi Dm28c</name>
    <dbReference type="NCBI Taxonomy" id="1416333"/>
    <lineage>
        <taxon>Eukaryota</taxon>
        <taxon>Discoba</taxon>
        <taxon>Euglenozoa</taxon>
        <taxon>Kinetoplastea</taxon>
        <taxon>Metakinetoplastina</taxon>
        <taxon>Trypanosomatida</taxon>
        <taxon>Trypanosomatidae</taxon>
        <taxon>Trypanosoma</taxon>
        <taxon>Schizotrypanum</taxon>
    </lineage>
</organism>
<proteinExistence type="predicted"/>
<gene>
    <name evidence="2" type="ORF">TCDM_11261</name>
</gene>
<dbReference type="EMBL" id="AYLP01000330">
    <property type="protein sequence ID" value="ESS61158.1"/>
    <property type="molecule type" value="Genomic_DNA"/>
</dbReference>
<reference evidence="2 3" key="1">
    <citation type="journal article" date="2014" name="Genome Announc.">
        <title>Trypanosoma cruzi Clone Dm28c Draft Genome Sequence.</title>
        <authorList>
            <person name="Grisard E.C."/>
            <person name="Teixeira S.M."/>
            <person name="de Almeida L.G."/>
            <person name="Stoco P.H."/>
            <person name="Gerber A.L."/>
            <person name="Talavera-Lopez C."/>
            <person name="Lima O.C."/>
            <person name="Andersson B."/>
            <person name="de Vasconcelos A.T."/>
        </authorList>
    </citation>
    <scope>NUCLEOTIDE SEQUENCE [LARGE SCALE GENOMIC DNA]</scope>
    <source>
        <strain evidence="2 3">Dm28c</strain>
    </source>
</reference>
<dbReference type="Proteomes" id="UP000017861">
    <property type="component" value="Unassembled WGS sequence"/>
</dbReference>
<evidence type="ECO:0000313" key="3">
    <source>
        <dbReference type="Proteomes" id="UP000017861"/>
    </source>
</evidence>
<feature type="region of interest" description="Disordered" evidence="1">
    <location>
        <begin position="226"/>
        <end position="271"/>
    </location>
</feature>
<dbReference type="AlphaFoldDB" id="V5B9W1"/>
<evidence type="ECO:0000313" key="2">
    <source>
        <dbReference type="EMBL" id="ESS61158.1"/>
    </source>
</evidence>
<feature type="compositionally biased region" description="Polar residues" evidence="1">
    <location>
        <begin position="228"/>
        <end position="241"/>
    </location>
</feature>
<sequence>MRDSDRRCWVHQPPLPVANPRVDVTAQHQLAAQLSHQILCHPSLHGVAATDGCPSGQHRRSVQADGWLHRGEIDAATIHKGRRIYVSSHSSWRQRWPLPPSLHSWQHSCYMCAPHWPHGPQLTISAMHAHIKVTESVILTLSLSTGSRTLLPHTQTHAIAQAAVTRSTRHIHNKSTGTTTTSASQDTCTALPAATTQRTQSTKATRASKPSAIRDVAKKNTCHPVLNETRSPTQRSHTRCITPTGKDSGCALPPPLLPSPHGHGRRQQPPHATASMHCKRCIQIHRNVHLVCVCRNAKQRGRKREQSMRKDAQNVQQRRMAEVKRRRPLKLMTALQPKQRQFTKDLLKTKKLPPRLTNPITQNNYK</sequence>
<dbReference type="VEuPathDB" id="TriTrypDB:TCDM_11261"/>